<evidence type="ECO:0000256" key="9">
    <source>
        <dbReference type="ARBA" id="ARBA00023328"/>
    </source>
</evidence>
<dbReference type="OrthoDB" id="18453at2759"/>
<evidence type="ECO:0000313" key="11">
    <source>
        <dbReference type="Proteomes" id="UP000887226"/>
    </source>
</evidence>
<dbReference type="Pfam" id="PF03980">
    <property type="entry name" value="Nnf1"/>
    <property type="match status" value="1"/>
</dbReference>
<comment type="caution">
    <text evidence="10">The sequence shown here is derived from an EMBL/GenBank/DDBJ whole genome shotgun (WGS) entry which is preliminary data.</text>
</comment>
<evidence type="ECO:0000256" key="8">
    <source>
        <dbReference type="ARBA" id="ARBA00023306"/>
    </source>
</evidence>
<keyword evidence="11" id="KW-1185">Reference proteome</keyword>
<evidence type="ECO:0000256" key="2">
    <source>
        <dbReference type="ARBA" id="ARBA00004629"/>
    </source>
</evidence>
<evidence type="ECO:0000256" key="4">
    <source>
        <dbReference type="ARBA" id="ARBA00022618"/>
    </source>
</evidence>
<name>A0A9P7YY82_9HELO</name>
<dbReference type="AlphaFoldDB" id="A0A9P7YY82"/>
<gene>
    <name evidence="10" type="ORF">BJ878DRAFT_519908</name>
</gene>
<sequence length="211" mass="22950">MPSAQSPSPPPEAPTALTPGARASAIQTLYASALDNTLRSISYSSFAACFPSIAAAAPESLRSVHKDFLQRLGDFASHEFHTILEERNVVIQLNKLEDLIAAAKIRKSRTPDDAPAPIPPHTLPPQAVLAAHLDPVRRGQQSQLNARLQTVECDNAALAKKMMEQRKEIEMLLGALEGRVEDLRRGGEEIENVGVEVSGESRKAEEVLQKF</sequence>
<evidence type="ECO:0000256" key="7">
    <source>
        <dbReference type="ARBA" id="ARBA00023242"/>
    </source>
</evidence>
<keyword evidence="6" id="KW-0995">Kinetochore</keyword>
<dbReference type="PANTHER" id="PTHR15459:SF3">
    <property type="entry name" value="POLYAMINE-MODULATED FACTOR 1"/>
    <property type="match status" value="1"/>
</dbReference>
<keyword evidence="8" id="KW-0131">Cell cycle</keyword>
<protein>
    <submittedName>
        <fullName evidence="10">Nnf1-domain-containing protein</fullName>
    </submittedName>
</protein>
<dbReference type="GO" id="GO:0000444">
    <property type="term" value="C:MIS12/MIND type complex"/>
    <property type="evidence" value="ECO:0007669"/>
    <property type="project" value="InterPro"/>
</dbReference>
<dbReference type="GO" id="GO:0007059">
    <property type="term" value="P:chromosome segregation"/>
    <property type="evidence" value="ECO:0007669"/>
    <property type="project" value="TreeGrafter"/>
</dbReference>
<comment type="subcellular location">
    <subcellularLocation>
        <location evidence="2">Chromosome</location>
        <location evidence="2">Centromere</location>
        <location evidence="2">Kinetochore</location>
    </subcellularLocation>
    <subcellularLocation>
        <location evidence="1">Nucleus</location>
    </subcellularLocation>
</comment>
<proteinExistence type="predicted"/>
<organism evidence="10 11">
    <name type="scientific">Calycina marina</name>
    <dbReference type="NCBI Taxonomy" id="1763456"/>
    <lineage>
        <taxon>Eukaryota</taxon>
        <taxon>Fungi</taxon>
        <taxon>Dikarya</taxon>
        <taxon>Ascomycota</taxon>
        <taxon>Pezizomycotina</taxon>
        <taxon>Leotiomycetes</taxon>
        <taxon>Helotiales</taxon>
        <taxon>Pezizellaceae</taxon>
        <taxon>Calycina</taxon>
    </lineage>
</organism>
<evidence type="ECO:0000256" key="3">
    <source>
        <dbReference type="ARBA" id="ARBA00022454"/>
    </source>
</evidence>
<dbReference type="InterPro" id="IPR007128">
    <property type="entry name" value="PMF1/Nnf1"/>
</dbReference>
<evidence type="ECO:0000256" key="1">
    <source>
        <dbReference type="ARBA" id="ARBA00004123"/>
    </source>
</evidence>
<keyword evidence="4" id="KW-0132">Cell division</keyword>
<dbReference type="GO" id="GO:0005634">
    <property type="term" value="C:nucleus"/>
    <property type="evidence" value="ECO:0007669"/>
    <property type="project" value="UniProtKB-SubCell"/>
</dbReference>
<accession>A0A9P7YY82</accession>
<dbReference type="GO" id="GO:0051301">
    <property type="term" value="P:cell division"/>
    <property type="evidence" value="ECO:0007669"/>
    <property type="project" value="UniProtKB-KW"/>
</dbReference>
<evidence type="ECO:0000313" key="10">
    <source>
        <dbReference type="EMBL" id="KAG9241592.1"/>
    </source>
</evidence>
<keyword evidence="7" id="KW-0539">Nucleus</keyword>
<reference evidence="10" key="1">
    <citation type="journal article" date="2021" name="IMA Fungus">
        <title>Genomic characterization of three marine fungi, including Emericellopsis atlantica sp. nov. with signatures of a generalist lifestyle and marine biomass degradation.</title>
        <authorList>
            <person name="Hagestad O.C."/>
            <person name="Hou L."/>
            <person name="Andersen J.H."/>
            <person name="Hansen E.H."/>
            <person name="Altermark B."/>
            <person name="Li C."/>
            <person name="Kuhnert E."/>
            <person name="Cox R.J."/>
            <person name="Crous P.W."/>
            <person name="Spatafora J.W."/>
            <person name="Lail K."/>
            <person name="Amirebrahimi M."/>
            <person name="Lipzen A."/>
            <person name="Pangilinan J."/>
            <person name="Andreopoulos W."/>
            <person name="Hayes R.D."/>
            <person name="Ng V."/>
            <person name="Grigoriev I.V."/>
            <person name="Jackson S.A."/>
            <person name="Sutton T.D.S."/>
            <person name="Dobson A.D.W."/>
            <person name="Rama T."/>
        </authorList>
    </citation>
    <scope>NUCLEOTIDE SEQUENCE</scope>
    <source>
        <strain evidence="10">TRa3180A</strain>
    </source>
</reference>
<dbReference type="Proteomes" id="UP000887226">
    <property type="component" value="Unassembled WGS sequence"/>
</dbReference>
<dbReference type="PANTHER" id="PTHR15459">
    <property type="entry name" value="POLYAMINE-MODULATED FACTOR 1"/>
    <property type="match status" value="1"/>
</dbReference>
<keyword evidence="3" id="KW-0158">Chromosome</keyword>
<dbReference type="EMBL" id="MU254187">
    <property type="protein sequence ID" value="KAG9241592.1"/>
    <property type="molecule type" value="Genomic_DNA"/>
</dbReference>
<keyword evidence="9" id="KW-0137">Centromere</keyword>
<evidence type="ECO:0000256" key="5">
    <source>
        <dbReference type="ARBA" id="ARBA00022776"/>
    </source>
</evidence>
<keyword evidence="5" id="KW-0498">Mitosis</keyword>
<evidence type="ECO:0000256" key="6">
    <source>
        <dbReference type="ARBA" id="ARBA00022838"/>
    </source>
</evidence>